<dbReference type="Proteomes" id="UP000593765">
    <property type="component" value="Chromosome"/>
</dbReference>
<dbReference type="EMBL" id="CP063458">
    <property type="protein sequence ID" value="QOV90072.1"/>
    <property type="molecule type" value="Genomic_DNA"/>
</dbReference>
<proteinExistence type="predicted"/>
<dbReference type="RefSeq" id="WP_206293143.1">
    <property type="nucleotide sequence ID" value="NZ_CP063458.1"/>
</dbReference>
<keyword evidence="1" id="KW-1133">Transmembrane helix</keyword>
<gene>
    <name evidence="2" type="ORF">IPV69_01480</name>
</gene>
<sequence length="82" mass="8486">MSPKNCCKRGAQAAGWVVPGMTLALLPKCPACVAAYIAVATGLGVSLSTAAYLRTSVIVVSIAVLALLATRTAVRWTRRPSN</sequence>
<organism evidence="2 3">
    <name type="scientific">Humisphaera borealis</name>
    <dbReference type="NCBI Taxonomy" id="2807512"/>
    <lineage>
        <taxon>Bacteria</taxon>
        <taxon>Pseudomonadati</taxon>
        <taxon>Planctomycetota</taxon>
        <taxon>Phycisphaerae</taxon>
        <taxon>Tepidisphaerales</taxon>
        <taxon>Tepidisphaeraceae</taxon>
        <taxon>Humisphaera</taxon>
    </lineage>
</organism>
<reference evidence="2 3" key="1">
    <citation type="submission" date="2020-10" db="EMBL/GenBank/DDBJ databases">
        <title>Wide distribution of Phycisphaera-like planctomycetes from WD2101 soil group in peatlands and genome analysis of the first cultivated representative.</title>
        <authorList>
            <person name="Dedysh S.N."/>
            <person name="Beletsky A.V."/>
            <person name="Ivanova A."/>
            <person name="Kulichevskaya I.S."/>
            <person name="Suzina N.E."/>
            <person name="Philippov D.A."/>
            <person name="Rakitin A.L."/>
            <person name="Mardanov A.V."/>
            <person name="Ravin N.V."/>
        </authorList>
    </citation>
    <scope>NUCLEOTIDE SEQUENCE [LARGE SCALE GENOMIC DNA]</scope>
    <source>
        <strain evidence="2 3">M1803</strain>
    </source>
</reference>
<feature type="transmembrane region" description="Helical" evidence="1">
    <location>
        <begin position="51"/>
        <end position="69"/>
    </location>
</feature>
<keyword evidence="1" id="KW-0812">Transmembrane</keyword>
<evidence type="ECO:0000313" key="2">
    <source>
        <dbReference type="EMBL" id="QOV90072.1"/>
    </source>
</evidence>
<dbReference type="KEGG" id="hbs:IPV69_01480"/>
<keyword evidence="3" id="KW-1185">Reference proteome</keyword>
<keyword evidence="1" id="KW-0472">Membrane</keyword>
<feature type="transmembrane region" description="Helical" evidence="1">
    <location>
        <begin position="21"/>
        <end position="45"/>
    </location>
</feature>
<evidence type="ECO:0000313" key="3">
    <source>
        <dbReference type="Proteomes" id="UP000593765"/>
    </source>
</evidence>
<accession>A0A7M2WXX5</accession>
<name>A0A7M2WXX5_9BACT</name>
<protein>
    <submittedName>
        <fullName evidence="2">Uncharacterized protein</fullName>
    </submittedName>
</protein>
<dbReference type="AlphaFoldDB" id="A0A7M2WXX5"/>
<evidence type="ECO:0000256" key="1">
    <source>
        <dbReference type="SAM" id="Phobius"/>
    </source>
</evidence>